<evidence type="ECO:0000313" key="2">
    <source>
        <dbReference type="EMBL" id="ATQ44574.1"/>
    </source>
</evidence>
<accession>A0A2D2B2X3</accession>
<dbReference type="GO" id="GO:0008168">
    <property type="term" value="F:methyltransferase activity"/>
    <property type="evidence" value="ECO:0007669"/>
    <property type="project" value="UniProtKB-KW"/>
</dbReference>
<feature type="domain" description="Methyltransferase type 12" evidence="1">
    <location>
        <begin position="86"/>
        <end position="181"/>
    </location>
</feature>
<evidence type="ECO:0000259" key="1">
    <source>
        <dbReference type="Pfam" id="PF08242"/>
    </source>
</evidence>
<dbReference type="EMBL" id="CP024201">
    <property type="protein sequence ID" value="ATQ44574.1"/>
    <property type="molecule type" value="Genomic_DNA"/>
</dbReference>
<keyword evidence="2" id="KW-0489">Methyltransferase</keyword>
<evidence type="ECO:0000313" key="3">
    <source>
        <dbReference type="Proteomes" id="UP000228945"/>
    </source>
</evidence>
<dbReference type="InterPro" id="IPR013217">
    <property type="entry name" value="Methyltransf_12"/>
</dbReference>
<proteinExistence type="predicted"/>
<organism evidence="2 3">
    <name type="scientific">Caulobacter mirabilis</name>
    <dbReference type="NCBI Taxonomy" id="69666"/>
    <lineage>
        <taxon>Bacteria</taxon>
        <taxon>Pseudomonadati</taxon>
        <taxon>Pseudomonadota</taxon>
        <taxon>Alphaproteobacteria</taxon>
        <taxon>Caulobacterales</taxon>
        <taxon>Caulobacteraceae</taxon>
        <taxon>Caulobacter</taxon>
    </lineage>
</organism>
<dbReference type="SUPFAM" id="SSF53335">
    <property type="entry name" value="S-adenosyl-L-methionine-dependent methyltransferases"/>
    <property type="match status" value="1"/>
</dbReference>
<dbReference type="OrthoDB" id="9807911at2"/>
<dbReference type="Pfam" id="PF08242">
    <property type="entry name" value="Methyltransf_12"/>
    <property type="match status" value="1"/>
</dbReference>
<dbReference type="PANTHER" id="PTHR43861">
    <property type="entry name" value="TRANS-ACONITATE 2-METHYLTRANSFERASE-RELATED"/>
    <property type="match status" value="1"/>
</dbReference>
<sequence length="230" mass="25108">MQTPSGILMAYLRLRRILELAVLDRPGLQWLLGDRGGRSERRAPAEHWETLHRTGTYDALMDEGRRDHLRLLAAMIAERRPGARVLEIGCGQGAFYAALRSHGPAAYRGVDIAPAAIARAQETFAADIERGLAHFEAGDGAELGLEGGFDAIVFADSIEYLGPIDEVLARFGPLLAPDGVFGVTQWLAPHPLRLWGALKPKLHLRDEALVSAPWGGAWQVWTGRPRPGPS</sequence>
<dbReference type="InterPro" id="IPR029063">
    <property type="entry name" value="SAM-dependent_MTases_sf"/>
</dbReference>
<dbReference type="AlphaFoldDB" id="A0A2D2B2X3"/>
<dbReference type="CDD" id="cd02440">
    <property type="entry name" value="AdoMet_MTases"/>
    <property type="match status" value="1"/>
</dbReference>
<protein>
    <submittedName>
        <fullName evidence="2">Methyltransferase type 12</fullName>
    </submittedName>
</protein>
<name>A0A2D2B2X3_9CAUL</name>
<dbReference type="Proteomes" id="UP000228945">
    <property type="component" value="Chromosome"/>
</dbReference>
<keyword evidence="3" id="KW-1185">Reference proteome</keyword>
<dbReference type="PANTHER" id="PTHR43861:SF1">
    <property type="entry name" value="TRANS-ACONITATE 2-METHYLTRANSFERASE"/>
    <property type="match status" value="1"/>
</dbReference>
<dbReference type="GO" id="GO:0032259">
    <property type="term" value="P:methylation"/>
    <property type="evidence" value="ECO:0007669"/>
    <property type="project" value="UniProtKB-KW"/>
</dbReference>
<dbReference type="KEGG" id="cmb:CSW64_20360"/>
<gene>
    <name evidence="2" type="ORF">CSW64_20360</name>
</gene>
<keyword evidence="2" id="KW-0808">Transferase</keyword>
<dbReference type="Gene3D" id="3.40.50.150">
    <property type="entry name" value="Vaccinia Virus protein VP39"/>
    <property type="match status" value="1"/>
</dbReference>
<reference evidence="2 3" key="1">
    <citation type="submission" date="2017-10" db="EMBL/GenBank/DDBJ databases">
        <title>Genome sequence of Caulobacter mirabilis FWC38.</title>
        <authorList>
            <person name="Fiebig A."/>
            <person name="Crosson S."/>
        </authorList>
    </citation>
    <scope>NUCLEOTIDE SEQUENCE [LARGE SCALE GENOMIC DNA]</scope>
    <source>
        <strain evidence="2 3">FWC 38</strain>
    </source>
</reference>